<feature type="compositionally biased region" description="Gly residues" evidence="1">
    <location>
        <begin position="200"/>
        <end position="216"/>
    </location>
</feature>
<name>A0ABM4RQ87_BOSIN</name>
<feature type="compositionally biased region" description="Basic and acidic residues" evidence="1">
    <location>
        <begin position="67"/>
        <end position="81"/>
    </location>
</feature>
<feature type="compositionally biased region" description="Basic residues" evidence="1">
    <location>
        <begin position="270"/>
        <end position="281"/>
    </location>
</feature>
<sequence>MARLDSPVRLTLPPSKEKPRTAALKRGPNRGPNLDFPQRQSLETGKRETALACGIQSTKRLPNAPLRRSDRVRPKAVEARRAPGRSALPALPARPERAPRAEELTAPLAQHPADLLLEVPARLERGEGGSEGGGRAAAAVGLGLHEEDVPAVLLEAPAGGEGGVAPGAQAHGEQRVLLQAPGFRRPHLVHLHQIGRLGSGLGGAGSGGGGPGGHGPVGRRRALASPRPCLARGRRRLPVECPLLPPPRRVQLSLDHHRGALNQLLHRAHAGRGRVAHRGPRGSRLVAGGRPRRQGRGPQQQQQQRRRRRRAGGGAGPPGAARGASPAHGARRKRKKKKSRRHRLGCSDAGSNRSSPRRRRRRARARLSGLCCHRRRTWRWRSCSADRPGCCNGRPGGDRGLQSEWAAEISPGLRGDASAIRDLLAGAGRLGARGRRGASWQKSFG</sequence>
<dbReference type="Proteomes" id="UP001652663">
    <property type="component" value="Chromosome 27"/>
</dbReference>
<evidence type="ECO:0000313" key="2">
    <source>
        <dbReference type="Proteomes" id="UP001652663"/>
    </source>
</evidence>
<feature type="region of interest" description="Disordered" evidence="1">
    <location>
        <begin position="270"/>
        <end position="365"/>
    </location>
</feature>
<gene>
    <name evidence="3" type="primary">LOC139180162</name>
</gene>
<dbReference type="GeneID" id="139180162"/>
<proteinExistence type="predicted"/>
<accession>A0ABM4RQ87</accession>
<reference evidence="3" key="1">
    <citation type="submission" date="2025-08" db="UniProtKB">
        <authorList>
            <consortium name="RefSeq"/>
        </authorList>
    </citation>
    <scope>IDENTIFICATION</scope>
    <source>
        <tissue evidence="3">Blood</tissue>
    </source>
</reference>
<feature type="compositionally biased region" description="Low complexity" evidence="1">
    <location>
        <begin position="318"/>
        <end position="328"/>
    </location>
</feature>
<feature type="region of interest" description="Disordered" evidence="1">
    <location>
        <begin position="1"/>
        <end position="99"/>
    </location>
</feature>
<evidence type="ECO:0000256" key="1">
    <source>
        <dbReference type="SAM" id="MobiDB-lite"/>
    </source>
</evidence>
<feature type="region of interest" description="Disordered" evidence="1">
    <location>
        <begin position="200"/>
        <end position="229"/>
    </location>
</feature>
<protein>
    <submittedName>
        <fullName evidence="3">5E5 antigen-like</fullName>
    </submittedName>
</protein>
<feature type="compositionally biased region" description="Low complexity" evidence="1">
    <location>
        <begin position="84"/>
        <end position="93"/>
    </location>
</feature>
<keyword evidence="2" id="KW-1185">Reference proteome</keyword>
<feature type="compositionally biased region" description="Basic residues" evidence="1">
    <location>
        <begin position="329"/>
        <end position="344"/>
    </location>
</feature>
<organism evidence="2 3">
    <name type="scientific">Bos indicus</name>
    <name type="common">Zebu</name>
    <dbReference type="NCBI Taxonomy" id="9915"/>
    <lineage>
        <taxon>Eukaryota</taxon>
        <taxon>Metazoa</taxon>
        <taxon>Chordata</taxon>
        <taxon>Craniata</taxon>
        <taxon>Vertebrata</taxon>
        <taxon>Euteleostomi</taxon>
        <taxon>Mammalia</taxon>
        <taxon>Eutheria</taxon>
        <taxon>Laurasiatheria</taxon>
        <taxon>Artiodactyla</taxon>
        <taxon>Ruminantia</taxon>
        <taxon>Pecora</taxon>
        <taxon>Bovidae</taxon>
        <taxon>Bovinae</taxon>
        <taxon>Bos</taxon>
    </lineage>
</organism>
<evidence type="ECO:0000313" key="3">
    <source>
        <dbReference type="RefSeq" id="XP_070637717.1"/>
    </source>
</evidence>
<feature type="compositionally biased region" description="Basic residues" evidence="1">
    <location>
        <begin position="355"/>
        <end position="365"/>
    </location>
</feature>
<dbReference type="RefSeq" id="XP_070637717.1">
    <property type="nucleotide sequence ID" value="XM_070781616.1"/>
</dbReference>